<dbReference type="InterPro" id="IPR027417">
    <property type="entry name" value="P-loop_NTPase"/>
</dbReference>
<dbReference type="Gene3D" id="3.40.50.300">
    <property type="entry name" value="P-loop containing nucleotide triphosphate hydrolases"/>
    <property type="match status" value="1"/>
</dbReference>
<dbReference type="EMBL" id="CAJHNJ030000053">
    <property type="protein sequence ID" value="CAG9132818.1"/>
    <property type="molecule type" value="Genomic_DNA"/>
</dbReference>
<comment type="caution">
    <text evidence="3">The sequence shown here is derived from an EMBL/GenBank/DDBJ whole genome shotgun (WGS) entry which is preliminary data.</text>
</comment>
<dbReference type="InterPro" id="IPR000477">
    <property type="entry name" value="RT_dom"/>
</dbReference>
<evidence type="ECO:0000313" key="4">
    <source>
        <dbReference type="Proteomes" id="UP000653454"/>
    </source>
</evidence>
<organism evidence="3 4">
    <name type="scientific">Plutella xylostella</name>
    <name type="common">Diamondback moth</name>
    <name type="synonym">Plutella maculipennis</name>
    <dbReference type="NCBI Taxonomy" id="51655"/>
    <lineage>
        <taxon>Eukaryota</taxon>
        <taxon>Metazoa</taxon>
        <taxon>Ecdysozoa</taxon>
        <taxon>Arthropoda</taxon>
        <taxon>Hexapoda</taxon>
        <taxon>Insecta</taxon>
        <taxon>Pterygota</taxon>
        <taxon>Neoptera</taxon>
        <taxon>Endopterygota</taxon>
        <taxon>Lepidoptera</taxon>
        <taxon>Glossata</taxon>
        <taxon>Ditrysia</taxon>
        <taxon>Yponomeutoidea</taxon>
        <taxon>Plutellidae</taxon>
        <taxon>Plutella</taxon>
    </lineage>
</organism>
<dbReference type="SUPFAM" id="SSF52540">
    <property type="entry name" value="P-loop containing nucleoside triphosphate hydrolases"/>
    <property type="match status" value="1"/>
</dbReference>
<reference evidence="3" key="1">
    <citation type="submission" date="2020-11" db="EMBL/GenBank/DDBJ databases">
        <authorList>
            <person name="Whiteford S."/>
        </authorList>
    </citation>
    <scope>NUCLEOTIDE SEQUENCE</scope>
</reference>
<sequence>MTALTFNRVARLIRHTVLQEILEDYNVKLYDLSQDQWSHQVSCAPNSDYDRLFKTRVAASTAGARLPRRRRARDALPFPLHHPLPADILTCCSIPAQVRSRQVAGAGSPHRRQCLAATRPRHTPLRAAPLRRHYRAILSRNEKPSYARRKRNRDPCRPPPRRRPLIPMSPSLEGIMFNRSTNLSARRPLLETCRGQAVVQPPRAPPRDPYRPPVVPRLVPDYPLDNYRPDYWKPSNVELEKRLQEARARDKVGYFQGKVAPPDLSLDRREAELVFRFDPHASAEYLSSQPRAPAPAAPVRAPPDADGPFVFGVHSPSQFPLRRPDEDYDYSEVAEEPRLRDDVSEDLNCCDRVNEWAVRAKSKKARTLNRMFQIKDRRKVKCGKKEKIKCVLVGDGAVGKSSLIAAYAQDTFSEDYQPTAYDTFNGPLFNIEKGVKQGDPLSPKLFTATLEEVFKKLAVSWERKGIDVGGRMLTNLRFADDIVLFASSASELTQMLQNLSTASLEVGLKMNRSKTQVMTNSAKSRVVVDGQEIGYVDEYIYLGQIASFENRQDKEVERRINNAWKSFWSMKDLMKGTLPLTLKRRLIDMCILPVLTYGAQTWSLTEHQKSKLKVCQRAMERTILGVRRIDRIRNTTLRSSTRITDVGAQTAKLKWAWAGHVCRMHPDRWARIVTEWVPSDGRRRRGRPRRRWRDDLDRFLPQWP</sequence>
<accession>A0A8S4G0L5</accession>
<dbReference type="InterPro" id="IPR043502">
    <property type="entry name" value="DNA/RNA_pol_sf"/>
</dbReference>
<dbReference type="GO" id="GO:0005525">
    <property type="term" value="F:GTP binding"/>
    <property type="evidence" value="ECO:0007669"/>
    <property type="project" value="InterPro"/>
</dbReference>
<dbReference type="AlphaFoldDB" id="A0A8S4G0L5"/>
<dbReference type="PRINTS" id="PR00449">
    <property type="entry name" value="RASTRNSFRMNG"/>
</dbReference>
<proteinExistence type="predicted"/>
<feature type="region of interest" description="Disordered" evidence="1">
    <location>
        <begin position="138"/>
        <end position="169"/>
    </location>
</feature>
<dbReference type="PANTHER" id="PTHR47027">
    <property type="entry name" value="REVERSE TRANSCRIPTASE DOMAIN-CONTAINING PROTEIN"/>
    <property type="match status" value="1"/>
</dbReference>
<feature type="domain" description="Reverse transcriptase" evidence="2">
    <location>
        <begin position="429"/>
        <end position="543"/>
    </location>
</feature>
<gene>
    <name evidence="3" type="ORF">PLXY2_LOCUS11077</name>
</gene>
<dbReference type="GO" id="GO:0003924">
    <property type="term" value="F:GTPase activity"/>
    <property type="evidence" value="ECO:0007669"/>
    <property type="project" value="InterPro"/>
</dbReference>
<evidence type="ECO:0000259" key="2">
    <source>
        <dbReference type="Pfam" id="PF00078"/>
    </source>
</evidence>
<dbReference type="InterPro" id="IPR001806">
    <property type="entry name" value="Small_GTPase"/>
</dbReference>
<dbReference type="GO" id="GO:0071897">
    <property type="term" value="P:DNA biosynthetic process"/>
    <property type="evidence" value="ECO:0007669"/>
    <property type="project" value="UniProtKB-ARBA"/>
</dbReference>
<dbReference type="Pfam" id="PF00071">
    <property type="entry name" value="Ras"/>
    <property type="match status" value="1"/>
</dbReference>
<keyword evidence="4" id="KW-1185">Reference proteome</keyword>
<dbReference type="PANTHER" id="PTHR47027:SF29">
    <property type="entry name" value="C2H2-TYPE DOMAIN-CONTAINING PROTEIN"/>
    <property type="match status" value="1"/>
</dbReference>
<name>A0A8S4G0L5_PLUXY</name>
<dbReference type="Pfam" id="PF00078">
    <property type="entry name" value="RVT_1"/>
    <property type="match status" value="1"/>
</dbReference>
<evidence type="ECO:0000313" key="3">
    <source>
        <dbReference type="EMBL" id="CAG9132818.1"/>
    </source>
</evidence>
<evidence type="ECO:0000256" key="1">
    <source>
        <dbReference type="SAM" id="MobiDB-lite"/>
    </source>
</evidence>
<dbReference type="Proteomes" id="UP000653454">
    <property type="component" value="Unassembled WGS sequence"/>
</dbReference>
<dbReference type="SUPFAM" id="SSF56672">
    <property type="entry name" value="DNA/RNA polymerases"/>
    <property type="match status" value="1"/>
</dbReference>
<protein>
    <submittedName>
        <fullName evidence="3">(diamondback moth) hypothetical protein</fullName>
    </submittedName>
</protein>